<name>A0ABM4N600_EQUPR</name>
<sequence length="224" mass="24003">MSWLRACVPACLRTGVLSSGVLRAYVRGPCSCLPARKGLQRLGERGAGTDRRCGLRSLGVVSSPGCRRRPRRDTGRRRTLLPSGCSGVGTTRPPLARPVDPGDPRRAARKAPGLSPPRDGTPGLGARAGDPGRSFLSLRRHHHTPALLLRVWTGDVRLRLEGRVWRSTGTGEGAETRGTGFPLQATKQVLSASGGRRALGPLRTFTVTSVLSRDPSHTVQVSWL</sequence>
<feature type="compositionally biased region" description="Basic residues" evidence="1">
    <location>
        <begin position="66"/>
        <end position="79"/>
    </location>
</feature>
<reference evidence="4" key="1">
    <citation type="submission" date="2025-08" db="UniProtKB">
        <authorList>
            <consortium name="RefSeq"/>
        </authorList>
    </citation>
    <scope>IDENTIFICATION</scope>
    <source>
        <tissue evidence="4">Blood</tissue>
    </source>
</reference>
<proteinExistence type="predicted"/>
<protein>
    <submittedName>
        <fullName evidence="4">Protein EOLA2 isoform X1</fullName>
    </submittedName>
</protein>
<keyword evidence="2" id="KW-0732">Signal</keyword>
<feature type="chain" id="PRO_5047080893" evidence="2">
    <location>
        <begin position="19"/>
        <end position="224"/>
    </location>
</feature>
<evidence type="ECO:0000256" key="1">
    <source>
        <dbReference type="SAM" id="MobiDB-lite"/>
    </source>
</evidence>
<dbReference type="RefSeq" id="XP_070460370.1">
    <property type="nucleotide sequence ID" value="XM_070604269.1"/>
</dbReference>
<feature type="signal peptide" evidence="2">
    <location>
        <begin position="1"/>
        <end position="18"/>
    </location>
</feature>
<dbReference type="GeneID" id="103545893"/>
<organism evidence="3 4">
    <name type="scientific">Equus przewalskii</name>
    <name type="common">Przewalski's horse</name>
    <name type="synonym">Equus caballus przewalskii</name>
    <dbReference type="NCBI Taxonomy" id="9798"/>
    <lineage>
        <taxon>Eukaryota</taxon>
        <taxon>Metazoa</taxon>
        <taxon>Chordata</taxon>
        <taxon>Craniata</taxon>
        <taxon>Vertebrata</taxon>
        <taxon>Euteleostomi</taxon>
        <taxon>Mammalia</taxon>
        <taxon>Eutheria</taxon>
        <taxon>Laurasiatheria</taxon>
        <taxon>Perissodactyla</taxon>
        <taxon>Equidae</taxon>
        <taxon>Equus</taxon>
    </lineage>
</organism>
<dbReference type="Proteomes" id="UP001652662">
    <property type="component" value="Chromosome X"/>
</dbReference>
<evidence type="ECO:0000313" key="4">
    <source>
        <dbReference type="RefSeq" id="XP_070460370.1"/>
    </source>
</evidence>
<evidence type="ECO:0000256" key="2">
    <source>
        <dbReference type="SAM" id="SignalP"/>
    </source>
</evidence>
<gene>
    <name evidence="4" type="primary">EOLA2</name>
</gene>
<evidence type="ECO:0000313" key="3">
    <source>
        <dbReference type="Proteomes" id="UP001652662"/>
    </source>
</evidence>
<accession>A0ABM4N600</accession>
<keyword evidence="3" id="KW-1185">Reference proteome</keyword>
<feature type="region of interest" description="Disordered" evidence="1">
    <location>
        <begin position="64"/>
        <end position="132"/>
    </location>
</feature>